<comment type="caution">
    <text evidence="1">The sequence shown here is derived from an EMBL/GenBank/DDBJ whole genome shotgun (WGS) entry which is preliminary data.</text>
</comment>
<keyword evidence="2" id="KW-1185">Reference proteome</keyword>
<organism evidence="1 2">
    <name type="scientific">Solimicrobium silvestre</name>
    <dbReference type="NCBI Taxonomy" id="2099400"/>
    <lineage>
        <taxon>Bacteria</taxon>
        <taxon>Pseudomonadati</taxon>
        <taxon>Pseudomonadota</taxon>
        <taxon>Betaproteobacteria</taxon>
        <taxon>Burkholderiales</taxon>
        <taxon>Oxalobacteraceae</taxon>
        <taxon>Solimicrobium</taxon>
    </lineage>
</organism>
<dbReference type="OrthoDB" id="8527650at2"/>
<gene>
    <name evidence="1" type="ORF">S2091_3594</name>
</gene>
<dbReference type="Pfam" id="PF11390">
    <property type="entry name" value="FdsD"/>
    <property type="match status" value="1"/>
</dbReference>
<sequence length="73" mass="8674">MNVENLVTMANQIGSFYETMPDRNQALKDISGHLKKYWEPRMRRALLEHIDVDEETQLSPIVMESIRTHRELF</sequence>
<dbReference type="EMBL" id="PUGF01000020">
    <property type="protein sequence ID" value="PRC91656.1"/>
    <property type="molecule type" value="Genomic_DNA"/>
</dbReference>
<reference evidence="1 2" key="1">
    <citation type="submission" date="2018-02" db="EMBL/GenBank/DDBJ databases">
        <title>Solimicrobium silvestre gen. nov., sp. nov., isolated from alpine forest soil.</title>
        <authorList>
            <person name="Margesin R."/>
            <person name="Albuquerque L."/>
            <person name="Zhang D.-C."/>
            <person name="Froufe H.J.C."/>
            <person name="Severino R."/>
            <person name="Roxo I."/>
            <person name="Egas C."/>
            <person name="Da Costa M.S."/>
        </authorList>
    </citation>
    <scope>NUCLEOTIDE SEQUENCE [LARGE SCALE GENOMIC DNA]</scope>
    <source>
        <strain evidence="1 2">S20-91</strain>
    </source>
</reference>
<dbReference type="AlphaFoldDB" id="A0A2S9GVG7"/>
<protein>
    <submittedName>
        <fullName evidence="1">NADH-dependent formate dehydrogenase delta subunit FdsD</fullName>
    </submittedName>
</protein>
<dbReference type="Proteomes" id="UP000237839">
    <property type="component" value="Unassembled WGS sequence"/>
</dbReference>
<accession>A0A2S9GVG7</accession>
<proteinExistence type="predicted"/>
<dbReference type="RefSeq" id="WP_105533343.1">
    <property type="nucleotide sequence ID" value="NZ_PUGF01000020.1"/>
</dbReference>
<name>A0A2S9GVG7_9BURK</name>
<evidence type="ECO:0000313" key="1">
    <source>
        <dbReference type="EMBL" id="PRC91656.1"/>
    </source>
</evidence>
<evidence type="ECO:0000313" key="2">
    <source>
        <dbReference type="Proteomes" id="UP000237839"/>
    </source>
</evidence>
<dbReference type="InterPro" id="IPR021074">
    <property type="entry name" value="Formate_DH_dsu"/>
</dbReference>